<evidence type="ECO:0000313" key="2">
    <source>
        <dbReference type="Proteomes" id="UP001171902"/>
    </source>
</evidence>
<gene>
    <name evidence="1" type="ORF">QWI33_18875</name>
</gene>
<reference evidence="1" key="1">
    <citation type="submission" date="2023-06" db="EMBL/GenBank/DDBJ databases">
        <title>Gycomyces niveus sp.nov., a novel actinomycete isolated from soil in Shouguang.</title>
        <authorList>
            <person name="Yang X."/>
            <person name="Zhao J."/>
        </authorList>
    </citation>
    <scope>NUCLEOTIDE SEQUENCE</scope>
    <source>
        <strain evidence="1">NEAU C2</strain>
    </source>
</reference>
<name>A0ABT7YT18_9ACTN</name>
<dbReference type="Proteomes" id="UP001171902">
    <property type="component" value="Unassembled WGS sequence"/>
</dbReference>
<sequence>MGDGGDGELVDYSAADLPVEYGTEVAAVAAGAPGDDFDDLVLPTPSDFAAGRLESEAEDLATITWVEPDTRSGP</sequence>
<dbReference type="RefSeq" id="WP_289958702.1">
    <property type="nucleotide sequence ID" value="NZ_JAUEMJ010000005.1"/>
</dbReference>
<comment type="caution">
    <text evidence="1">The sequence shown here is derived from an EMBL/GenBank/DDBJ whole genome shotgun (WGS) entry which is preliminary data.</text>
</comment>
<protein>
    <submittedName>
        <fullName evidence="1">Uncharacterized protein</fullName>
    </submittedName>
</protein>
<dbReference type="EMBL" id="JAUEMJ010000005">
    <property type="protein sequence ID" value="MDN3241797.1"/>
    <property type="molecule type" value="Genomic_DNA"/>
</dbReference>
<organism evidence="1 2">
    <name type="scientific">Glycomyces tritici</name>
    <dbReference type="NCBI Taxonomy" id="2665176"/>
    <lineage>
        <taxon>Bacteria</taxon>
        <taxon>Bacillati</taxon>
        <taxon>Actinomycetota</taxon>
        <taxon>Actinomycetes</taxon>
        <taxon>Glycomycetales</taxon>
        <taxon>Glycomycetaceae</taxon>
        <taxon>Glycomyces</taxon>
    </lineage>
</organism>
<accession>A0ABT7YT18</accession>
<proteinExistence type="predicted"/>
<keyword evidence="2" id="KW-1185">Reference proteome</keyword>
<evidence type="ECO:0000313" key="1">
    <source>
        <dbReference type="EMBL" id="MDN3241797.1"/>
    </source>
</evidence>